<keyword evidence="1" id="KW-0812">Transmembrane</keyword>
<organism evidence="2 3">
    <name type="scientific">Polyplosphaeria fusca</name>
    <dbReference type="NCBI Taxonomy" id="682080"/>
    <lineage>
        <taxon>Eukaryota</taxon>
        <taxon>Fungi</taxon>
        <taxon>Dikarya</taxon>
        <taxon>Ascomycota</taxon>
        <taxon>Pezizomycotina</taxon>
        <taxon>Dothideomycetes</taxon>
        <taxon>Pleosporomycetidae</taxon>
        <taxon>Pleosporales</taxon>
        <taxon>Tetraplosphaeriaceae</taxon>
        <taxon>Polyplosphaeria</taxon>
    </lineage>
</organism>
<protein>
    <submittedName>
        <fullName evidence="2">Uncharacterized protein</fullName>
    </submittedName>
</protein>
<reference evidence="2" key="1">
    <citation type="journal article" date="2020" name="Stud. Mycol.">
        <title>101 Dothideomycetes genomes: a test case for predicting lifestyles and emergence of pathogens.</title>
        <authorList>
            <person name="Haridas S."/>
            <person name="Albert R."/>
            <person name="Binder M."/>
            <person name="Bloem J."/>
            <person name="Labutti K."/>
            <person name="Salamov A."/>
            <person name="Andreopoulos B."/>
            <person name="Baker S."/>
            <person name="Barry K."/>
            <person name="Bills G."/>
            <person name="Bluhm B."/>
            <person name="Cannon C."/>
            <person name="Castanera R."/>
            <person name="Culley D."/>
            <person name="Daum C."/>
            <person name="Ezra D."/>
            <person name="Gonzalez J."/>
            <person name="Henrissat B."/>
            <person name="Kuo A."/>
            <person name="Liang C."/>
            <person name="Lipzen A."/>
            <person name="Lutzoni F."/>
            <person name="Magnuson J."/>
            <person name="Mondo S."/>
            <person name="Nolan M."/>
            <person name="Ohm R."/>
            <person name="Pangilinan J."/>
            <person name="Park H.-J."/>
            <person name="Ramirez L."/>
            <person name="Alfaro M."/>
            <person name="Sun H."/>
            <person name="Tritt A."/>
            <person name="Yoshinaga Y."/>
            <person name="Zwiers L.-H."/>
            <person name="Turgeon B."/>
            <person name="Goodwin S."/>
            <person name="Spatafora J."/>
            <person name="Crous P."/>
            <person name="Grigoriev I."/>
        </authorList>
    </citation>
    <scope>NUCLEOTIDE SEQUENCE</scope>
    <source>
        <strain evidence="2">CBS 125425</strain>
    </source>
</reference>
<evidence type="ECO:0000256" key="1">
    <source>
        <dbReference type="SAM" id="Phobius"/>
    </source>
</evidence>
<name>A0A9P4R667_9PLEO</name>
<dbReference type="AlphaFoldDB" id="A0A9P4R667"/>
<comment type="caution">
    <text evidence="2">The sequence shown here is derived from an EMBL/GenBank/DDBJ whole genome shotgun (WGS) entry which is preliminary data.</text>
</comment>
<sequence length="77" mass="9014">MVCALVLLVAFGIQEWRRDRAFKADQMAADANAEKGQGERRVVKREPPQIEMPAWRVWALAFCIAYHVIYWIVDNFF</sequence>
<keyword evidence="1" id="KW-0472">Membrane</keyword>
<gene>
    <name evidence="2" type="ORF">EJ04DRAFT_510341</name>
</gene>
<dbReference type="EMBL" id="ML996116">
    <property type="protein sequence ID" value="KAF2737482.1"/>
    <property type="molecule type" value="Genomic_DNA"/>
</dbReference>
<keyword evidence="3" id="KW-1185">Reference proteome</keyword>
<feature type="transmembrane region" description="Helical" evidence="1">
    <location>
        <begin position="55"/>
        <end position="73"/>
    </location>
</feature>
<keyword evidence="1" id="KW-1133">Transmembrane helix</keyword>
<dbReference type="Proteomes" id="UP000799444">
    <property type="component" value="Unassembled WGS sequence"/>
</dbReference>
<accession>A0A9P4R667</accession>
<evidence type="ECO:0000313" key="3">
    <source>
        <dbReference type="Proteomes" id="UP000799444"/>
    </source>
</evidence>
<proteinExistence type="predicted"/>
<evidence type="ECO:0000313" key="2">
    <source>
        <dbReference type="EMBL" id="KAF2737482.1"/>
    </source>
</evidence>